<dbReference type="InterPro" id="IPR050228">
    <property type="entry name" value="Carboxylesterase_BioH"/>
</dbReference>
<dbReference type="PANTHER" id="PTHR43194:SF2">
    <property type="entry name" value="PEROXISOMAL MEMBRANE PROTEIN LPX1"/>
    <property type="match status" value="1"/>
</dbReference>
<gene>
    <name evidence="2" type="ORF">Q9K02_10065</name>
</gene>
<sequence>MSDLRTETFTSFDGTELALHRHGEGPPFVLLHGLFSSVEMNWIKWGHHLAIAARGYEVLMLDFRVHGDSAAPHEPEKYPKNVLVRDVAALVEHLGLGDYDLGGFSLGARTTLHAVAHGVLEPQRIVVGGMGTAGLGEWDKRAAFFRRVIDEFDAIPKGDPAYFSMQFLKSQGVDRTAARLLLDTMPDLDLALLDRVTMPALVVCGDEDRDNGSAEELAGLLPNADFVEVPGTHMSSVTKPDIGLAIAEWLGDPA</sequence>
<dbReference type="SUPFAM" id="SSF53474">
    <property type="entry name" value="alpha/beta-Hydrolases"/>
    <property type="match status" value="1"/>
</dbReference>
<name>A0ABT9HQS1_9SPHN</name>
<dbReference type="Pfam" id="PF00561">
    <property type="entry name" value="Abhydrolase_1"/>
    <property type="match status" value="1"/>
</dbReference>
<accession>A0ABT9HQS1</accession>
<dbReference type="InterPro" id="IPR000073">
    <property type="entry name" value="AB_hydrolase_1"/>
</dbReference>
<dbReference type="InterPro" id="IPR029058">
    <property type="entry name" value="AB_hydrolase_fold"/>
</dbReference>
<reference evidence="2 3" key="1">
    <citation type="submission" date="2023-08" db="EMBL/GenBank/DDBJ databases">
        <title>genomic of G39.</title>
        <authorList>
            <person name="Wang Y."/>
        </authorList>
    </citation>
    <scope>NUCLEOTIDE SEQUENCE [LARGE SCALE GENOMIC DNA]</scope>
    <source>
        <strain evidence="2 3">G39</strain>
    </source>
</reference>
<protein>
    <submittedName>
        <fullName evidence="2">Alpha/beta fold hydrolase</fullName>
    </submittedName>
</protein>
<keyword evidence="3" id="KW-1185">Reference proteome</keyword>
<evidence type="ECO:0000259" key="1">
    <source>
        <dbReference type="Pfam" id="PF00561"/>
    </source>
</evidence>
<feature type="domain" description="AB hydrolase-1" evidence="1">
    <location>
        <begin position="26"/>
        <end position="125"/>
    </location>
</feature>
<dbReference type="RefSeq" id="WP_305932777.1">
    <property type="nucleotide sequence ID" value="NZ_JAVAIM010000001.1"/>
</dbReference>
<proteinExistence type="predicted"/>
<dbReference type="Proteomes" id="UP001240639">
    <property type="component" value="Unassembled WGS sequence"/>
</dbReference>
<dbReference type="PANTHER" id="PTHR43194">
    <property type="entry name" value="HYDROLASE ALPHA/BETA FOLD FAMILY"/>
    <property type="match status" value="1"/>
</dbReference>
<evidence type="ECO:0000313" key="2">
    <source>
        <dbReference type="EMBL" id="MDP4575481.1"/>
    </source>
</evidence>
<dbReference type="EMBL" id="JAVAIM010000001">
    <property type="protein sequence ID" value="MDP4575481.1"/>
    <property type="molecule type" value="Genomic_DNA"/>
</dbReference>
<dbReference type="Gene3D" id="3.40.50.1820">
    <property type="entry name" value="alpha/beta hydrolase"/>
    <property type="match status" value="1"/>
</dbReference>
<organism evidence="2 3">
    <name type="scientific">Qipengyuania profundimaris</name>
    <dbReference type="NCBI Taxonomy" id="3067652"/>
    <lineage>
        <taxon>Bacteria</taxon>
        <taxon>Pseudomonadati</taxon>
        <taxon>Pseudomonadota</taxon>
        <taxon>Alphaproteobacteria</taxon>
        <taxon>Sphingomonadales</taxon>
        <taxon>Erythrobacteraceae</taxon>
        <taxon>Qipengyuania</taxon>
    </lineage>
</organism>
<comment type="caution">
    <text evidence="2">The sequence shown here is derived from an EMBL/GenBank/DDBJ whole genome shotgun (WGS) entry which is preliminary data.</text>
</comment>
<keyword evidence="2" id="KW-0378">Hydrolase</keyword>
<evidence type="ECO:0000313" key="3">
    <source>
        <dbReference type="Proteomes" id="UP001240639"/>
    </source>
</evidence>
<dbReference type="GO" id="GO:0016787">
    <property type="term" value="F:hydrolase activity"/>
    <property type="evidence" value="ECO:0007669"/>
    <property type="project" value="UniProtKB-KW"/>
</dbReference>